<feature type="compositionally biased region" description="Gly residues" evidence="6">
    <location>
        <begin position="114"/>
        <end position="128"/>
    </location>
</feature>
<evidence type="ECO:0000259" key="8">
    <source>
        <dbReference type="Pfam" id="PF13396"/>
    </source>
</evidence>
<feature type="domain" description="Cardiolipin synthase N-terminal" evidence="8">
    <location>
        <begin position="14"/>
        <end position="59"/>
    </location>
</feature>
<evidence type="ECO:0000256" key="7">
    <source>
        <dbReference type="SAM" id="Phobius"/>
    </source>
</evidence>
<dbReference type="Pfam" id="PF13396">
    <property type="entry name" value="PLDc_N"/>
    <property type="match status" value="1"/>
</dbReference>
<dbReference type="RefSeq" id="WP_133161223.1">
    <property type="nucleotide sequence ID" value="NZ_MPZN01000085.1"/>
</dbReference>
<keyword evidence="3 7" id="KW-0812">Transmembrane</keyword>
<gene>
    <name evidence="9" type="ORF">GY24_15840</name>
</gene>
<name>A0ABX5ASE7_9MICO</name>
<keyword evidence="2" id="KW-1003">Cell membrane</keyword>
<dbReference type="EMBL" id="MPZN01000085">
    <property type="protein sequence ID" value="PPL14628.1"/>
    <property type="molecule type" value="Genomic_DNA"/>
</dbReference>
<evidence type="ECO:0000256" key="5">
    <source>
        <dbReference type="ARBA" id="ARBA00023136"/>
    </source>
</evidence>
<keyword evidence="5 7" id="KW-0472">Membrane</keyword>
<evidence type="ECO:0000313" key="9">
    <source>
        <dbReference type="EMBL" id="PPL14628.1"/>
    </source>
</evidence>
<evidence type="ECO:0000256" key="4">
    <source>
        <dbReference type="ARBA" id="ARBA00022989"/>
    </source>
</evidence>
<evidence type="ECO:0000256" key="1">
    <source>
        <dbReference type="ARBA" id="ARBA00004651"/>
    </source>
</evidence>
<feature type="region of interest" description="Disordered" evidence="6">
    <location>
        <begin position="84"/>
        <end position="151"/>
    </location>
</feature>
<dbReference type="InterPro" id="IPR027379">
    <property type="entry name" value="CLS_N"/>
</dbReference>
<protein>
    <recommendedName>
        <fullName evidence="8">Cardiolipin synthase N-terminal domain-containing protein</fullName>
    </recommendedName>
</protein>
<keyword evidence="4 7" id="KW-1133">Transmembrane helix</keyword>
<comment type="subcellular location">
    <subcellularLocation>
        <location evidence="1">Cell membrane</location>
        <topology evidence="1">Multi-pass membrane protein</topology>
    </subcellularLocation>
</comment>
<sequence length="151" mass="15715">MTRLLFGLAVAAVVLTVYALVDAALFDRSRIRGLPRFAWILAILFVPVIGALLWFVVGRGRRGSSPRGPRTVAPDDDLEFLGQLGRDAQQEQRIRRLEQELSDLDGGAPRPGASGKGTGPGTTPGNGPGAATPGGNDETGDAPGPSGSRDA</sequence>
<comment type="caution">
    <text evidence="9">The sequence shown here is derived from an EMBL/GenBank/DDBJ whole genome shotgun (WGS) entry which is preliminary data.</text>
</comment>
<keyword evidence="10" id="KW-1185">Reference proteome</keyword>
<reference evidence="9 10" key="1">
    <citation type="journal article" date="2008" name="Int. J. Syst. Evol. Microbiol.">
        <title>Leifsonia pindariensis sp. nov., isolated from the Pindari glacier of the Indian Himalayas, and emended description of the genus Leifsonia.</title>
        <authorList>
            <person name="Reddy G.S."/>
            <person name="Prabagaran S.R."/>
            <person name="Shivaji S."/>
        </authorList>
    </citation>
    <scope>NUCLEOTIDE SEQUENCE [LARGE SCALE GENOMIC DNA]</scope>
    <source>
        <strain evidence="9 10">PON 10</strain>
    </source>
</reference>
<organism evidence="9 10">
    <name type="scientific">Microterricola pindariensis</name>
    <dbReference type="NCBI Taxonomy" id="478010"/>
    <lineage>
        <taxon>Bacteria</taxon>
        <taxon>Bacillati</taxon>
        <taxon>Actinomycetota</taxon>
        <taxon>Actinomycetes</taxon>
        <taxon>Micrococcales</taxon>
        <taxon>Microbacteriaceae</taxon>
        <taxon>Microterricola</taxon>
    </lineage>
</organism>
<evidence type="ECO:0000313" key="10">
    <source>
        <dbReference type="Proteomes" id="UP000237755"/>
    </source>
</evidence>
<feature type="compositionally biased region" description="Basic and acidic residues" evidence="6">
    <location>
        <begin position="88"/>
        <end position="99"/>
    </location>
</feature>
<evidence type="ECO:0000256" key="3">
    <source>
        <dbReference type="ARBA" id="ARBA00022692"/>
    </source>
</evidence>
<evidence type="ECO:0000256" key="6">
    <source>
        <dbReference type="SAM" id="MobiDB-lite"/>
    </source>
</evidence>
<accession>A0ABX5ASE7</accession>
<evidence type="ECO:0000256" key="2">
    <source>
        <dbReference type="ARBA" id="ARBA00022475"/>
    </source>
</evidence>
<dbReference type="Proteomes" id="UP000237755">
    <property type="component" value="Unassembled WGS sequence"/>
</dbReference>
<feature type="transmembrane region" description="Helical" evidence="7">
    <location>
        <begin position="38"/>
        <end position="57"/>
    </location>
</feature>
<proteinExistence type="predicted"/>